<dbReference type="InterPro" id="IPR051540">
    <property type="entry name" value="S-2-haloacid_dehalogenase"/>
</dbReference>
<proteinExistence type="predicted"/>
<protein>
    <submittedName>
        <fullName evidence="2">HAD family hydrolase</fullName>
        <ecNumber evidence="2">3.1.3.-</ecNumber>
    </submittedName>
</protein>
<dbReference type="PANTHER" id="PTHR43316:SF3">
    <property type="entry name" value="HALOACID DEHALOGENASE, TYPE II (AFU_ORTHOLOGUE AFUA_2G07750)-RELATED"/>
    <property type="match status" value="1"/>
</dbReference>
<dbReference type="PANTHER" id="PTHR43316">
    <property type="entry name" value="HYDROLASE, HALOACID DELAHOGENASE-RELATED"/>
    <property type="match status" value="1"/>
</dbReference>
<dbReference type="GO" id="GO:0016787">
    <property type="term" value="F:hydrolase activity"/>
    <property type="evidence" value="ECO:0007669"/>
    <property type="project" value="UniProtKB-KW"/>
</dbReference>
<reference evidence="3" key="1">
    <citation type="submission" date="2023-06" db="EMBL/GenBank/DDBJ databases">
        <title>Identification and characterization of horizontal gene transfer across gut microbiota members of farm animals based on homology search.</title>
        <authorList>
            <person name="Zeman M."/>
            <person name="Kubasova T."/>
            <person name="Jahodarova E."/>
            <person name="Nykrynova M."/>
            <person name="Rychlik I."/>
        </authorList>
    </citation>
    <scope>NUCLEOTIDE SEQUENCE [LARGE SCALE GENOMIC DNA]</scope>
    <source>
        <strain evidence="3">154_Feed</strain>
    </source>
</reference>
<dbReference type="SFLD" id="SFLDG01129">
    <property type="entry name" value="C1.5:_HAD__Beta-PGM__Phosphata"/>
    <property type="match status" value="1"/>
</dbReference>
<gene>
    <name evidence="2" type="ORF">QUW28_07455</name>
</gene>
<dbReference type="EMBL" id="JAUDDZ010000010">
    <property type="protein sequence ID" value="MDM8275326.1"/>
    <property type="molecule type" value="Genomic_DNA"/>
</dbReference>
<dbReference type="EC" id="3.1.3.-" evidence="2"/>
<sequence length="261" mass="29257">MLKAVVFDMDDTLLDINLSAFIAVYAMDMARLLADIARKSPLSMLATVTGAMLELNNNERPDDDLRTNGEFFARSIESRCGVPLDDPAVADAFEFYEREVLPRRNDAIIAARPRAGAHEAIDLLVSRGIRVALLTNPSFSRACIECRMGWGDLLDMPFDVVTTMENSTRCKPSERYYRENLDRLGCSPEEALMVGNDPKRDFCSPDIGLQTAFVGRGNPVRATWSGSMADFAASFNEIEERFYERQERDLLDIVQDTAGHR</sequence>
<evidence type="ECO:0000313" key="2">
    <source>
        <dbReference type="EMBL" id="MDM8275326.1"/>
    </source>
</evidence>
<dbReference type="InterPro" id="IPR023214">
    <property type="entry name" value="HAD_sf"/>
</dbReference>
<dbReference type="PRINTS" id="PR00413">
    <property type="entry name" value="HADHALOGNASE"/>
</dbReference>
<dbReference type="SUPFAM" id="SSF56784">
    <property type="entry name" value="HAD-like"/>
    <property type="match status" value="1"/>
</dbReference>
<dbReference type="RefSeq" id="WP_289545323.1">
    <property type="nucleotide sequence ID" value="NZ_JAUDDZ010000010.1"/>
</dbReference>
<dbReference type="Gene3D" id="3.40.50.1000">
    <property type="entry name" value="HAD superfamily/HAD-like"/>
    <property type="match status" value="1"/>
</dbReference>
<accession>A0ABT7VA20</accession>
<evidence type="ECO:0000313" key="3">
    <source>
        <dbReference type="Proteomes" id="UP001529421"/>
    </source>
</evidence>
<dbReference type="InterPro" id="IPR006439">
    <property type="entry name" value="HAD-SF_hydro_IA"/>
</dbReference>
<dbReference type="Proteomes" id="UP001529421">
    <property type="component" value="Unassembled WGS sequence"/>
</dbReference>
<organism evidence="2 3">
    <name type="scientific">Enorma phocaeensis</name>
    <dbReference type="NCBI Taxonomy" id="1871019"/>
    <lineage>
        <taxon>Bacteria</taxon>
        <taxon>Bacillati</taxon>
        <taxon>Actinomycetota</taxon>
        <taxon>Coriobacteriia</taxon>
        <taxon>Coriobacteriales</taxon>
        <taxon>Coriobacteriaceae</taxon>
        <taxon>Enorma</taxon>
    </lineage>
</organism>
<dbReference type="SFLD" id="SFLDS00003">
    <property type="entry name" value="Haloacid_Dehalogenase"/>
    <property type="match status" value="1"/>
</dbReference>
<dbReference type="Pfam" id="PF00702">
    <property type="entry name" value="Hydrolase"/>
    <property type="match status" value="1"/>
</dbReference>
<reference evidence="2 3" key="2">
    <citation type="submission" date="2023-06" db="EMBL/GenBank/DDBJ databases">
        <authorList>
            <person name="Zeman M."/>
            <person name="Kubasova T."/>
            <person name="Jahodarova E."/>
            <person name="Nykrynova M."/>
            <person name="Rychlik I."/>
        </authorList>
    </citation>
    <scope>NUCLEOTIDE SEQUENCE [LARGE SCALE GENOMIC DNA]</scope>
    <source>
        <strain evidence="2 3">154_Feed</strain>
    </source>
</reference>
<keyword evidence="3" id="KW-1185">Reference proteome</keyword>
<evidence type="ECO:0000256" key="1">
    <source>
        <dbReference type="ARBA" id="ARBA00022801"/>
    </source>
</evidence>
<comment type="caution">
    <text evidence="2">The sequence shown here is derived from an EMBL/GenBank/DDBJ whole genome shotgun (WGS) entry which is preliminary data.</text>
</comment>
<keyword evidence="1 2" id="KW-0378">Hydrolase</keyword>
<dbReference type="InterPro" id="IPR036412">
    <property type="entry name" value="HAD-like_sf"/>
</dbReference>
<name>A0ABT7VA20_9ACTN</name>